<evidence type="ECO:0000256" key="14">
    <source>
        <dbReference type="SAM" id="Phobius"/>
    </source>
</evidence>
<dbReference type="GO" id="GO:0009431">
    <property type="term" value="C:bacterial-type flagellum basal body, MS ring"/>
    <property type="evidence" value="ECO:0007669"/>
    <property type="project" value="InterPro"/>
</dbReference>
<evidence type="ECO:0000256" key="4">
    <source>
        <dbReference type="ARBA" id="ARBA00007971"/>
    </source>
</evidence>
<comment type="similarity">
    <text evidence="4 12">Belongs to the FliF family.</text>
</comment>
<evidence type="ECO:0000256" key="10">
    <source>
        <dbReference type="ARBA" id="ARBA00023143"/>
    </source>
</evidence>
<keyword evidence="8 14" id="KW-1133">Transmembrane helix</keyword>
<comment type="function">
    <text evidence="1 12">The M ring may be actively involved in energy transduction.</text>
</comment>
<dbReference type="Gene3D" id="3.30.300.30">
    <property type="match status" value="1"/>
</dbReference>
<dbReference type="GO" id="GO:0071973">
    <property type="term" value="P:bacterial-type flagellum-dependent cell motility"/>
    <property type="evidence" value="ECO:0007669"/>
    <property type="project" value="InterPro"/>
</dbReference>
<organism evidence="17 18">
    <name type="scientific">Buchnera aphidicola</name>
    <name type="common">Aphis fabae</name>
    <dbReference type="NCBI Taxonomy" id="571430"/>
    <lineage>
        <taxon>Bacteria</taxon>
        <taxon>Pseudomonadati</taxon>
        <taxon>Pseudomonadota</taxon>
        <taxon>Gammaproteobacteria</taxon>
        <taxon>Enterobacterales</taxon>
        <taxon>Erwiniaceae</taxon>
        <taxon>Buchnera</taxon>
    </lineage>
</organism>
<evidence type="ECO:0000256" key="6">
    <source>
        <dbReference type="ARBA" id="ARBA00022475"/>
    </source>
</evidence>
<feature type="transmembrane region" description="Helical" evidence="14">
    <location>
        <begin position="30"/>
        <end position="48"/>
    </location>
</feature>
<evidence type="ECO:0000259" key="16">
    <source>
        <dbReference type="Pfam" id="PF08345"/>
    </source>
</evidence>
<sequence length="555" mass="63699">MNFSAIEESIAEEKKKFSNFLSYFFKNARVLIILLVLAVITTISISVWRKSSDYQVLYNHLSTEDGEFIIDYLNQMKIPYQFSENSGRLLVPKNQIYDLRLHLSEKNLPRNGVGFEILDKEKFGISQFNEQVNYQRALEGELARTIERINIVKSARIHIAIPKTSLFLQDKKKPSASVILSLKSGTALNSSQTNAILHLISNSISDLSIDNITIIDEFGKLLNNSSFSSDQINDAKLKYSEQVELRYANKIQSILEPLFGIGNVHAQVTAQIDFNSQEKTREQYDPNAHYKDQSIRSHQTSINDKIKSKKENDENDYSFRNNLSNSNDNNKANKSDLTQNHKLFKDSFIHSNSAINHDDTINYELNHTLSHIKMNIGEVKRLSAAVVINFIKNKTGQVVPLNSEQIKNIKNLVCESIGYSKIRGDSVHIINESFSQYNKNTFTKFNHFNQPNIFNTVSILIPWCISALFFLCFLKKYICSFAKIIFKDKKLDKKNIKKEIINSNENELSSNIETKFLKNSNTENTDNLIHQICNISNQNPRVIASIIRQWMSDKK</sequence>
<name>A0A5J6ZF17_9GAMM</name>
<evidence type="ECO:0000256" key="3">
    <source>
        <dbReference type="ARBA" id="ARBA00004651"/>
    </source>
</evidence>
<dbReference type="InterPro" id="IPR045851">
    <property type="entry name" value="AMP-bd_C_sf"/>
</dbReference>
<evidence type="ECO:0000256" key="7">
    <source>
        <dbReference type="ARBA" id="ARBA00022692"/>
    </source>
</evidence>
<dbReference type="PRINTS" id="PR01009">
    <property type="entry name" value="FLGMRINGFLIF"/>
</dbReference>
<evidence type="ECO:0000256" key="2">
    <source>
        <dbReference type="ARBA" id="ARBA00004117"/>
    </source>
</evidence>
<evidence type="ECO:0000256" key="1">
    <source>
        <dbReference type="ARBA" id="ARBA00003820"/>
    </source>
</evidence>
<reference evidence="17 18" key="1">
    <citation type="submission" date="2019-07" db="EMBL/GenBank/DDBJ databases">
        <title>Buchnera limit thermal tolerance of host aphids.</title>
        <authorList>
            <person name="Zhang B."/>
            <person name="Moran N."/>
        </authorList>
    </citation>
    <scope>NUCLEOTIDE SEQUENCE [LARGE SCALE GENOMIC DNA]</scope>
    <source>
        <strain evidence="17 18">Afa-UT1</strain>
    </source>
</reference>
<dbReference type="EMBL" id="CP042427">
    <property type="protein sequence ID" value="QFQ32815.1"/>
    <property type="molecule type" value="Genomic_DNA"/>
</dbReference>
<dbReference type="GO" id="GO:0003774">
    <property type="term" value="F:cytoskeletal motor activity"/>
    <property type="evidence" value="ECO:0007669"/>
    <property type="project" value="InterPro"/>
</dbReference>
<dbReference type="Pfam" id="PF08345">
    <property type="entry name" value="YscJ_FliF_C"/>
    <property type="match status" value="1"/>
</dbReference>
<keyword evidence="17" id="KW-0969">Cilium</keyword>
<evidence type="ECO:0000259" key="15">
    <source>
        <dbReference type="Pfam" id="PF01514"/>
    </source>
</evidence>
<gene>
    <name evidence="17" type="primary">fliF</name>
    <name evidence="17" type="ORF">FQV33_02405</name>
</gene>
<feature type="compositionally biased region" description="Low complexity" evidence="13">
    <location>
        <begin position="321"/>
        <end position="335"/>
    </location>
</feature>
<dbReference type="PANTHER" id="PTHR30046">
    <property type="entry name" value="FLAGELLAR M-RING PROTEIN"/>
    <property type="match status" value="1"/>
</dbReference>
<keyword evidence="9 14" id="KW-0472">Membrane</keyword>
<feature type="transmembrane region" description="Helical" evidence="14">
    <location>
        <begin position="453"/>
        <end position="474"/>
    </location>
</feature>
<feature type="region of interest" description="Disordered" evidence="13">
    <location>
        <begin position="285"/>
        <end position="335"/>
    </location>
</feature>
<feature type="domain" description="Flagellar M-ring C-terminal" evidence="16">
    <location>
        <begin position="255"/>
        <end position="434"/>
    </location>
</feature>
<dbReference type="PANTHER" id="PTHR30046:SF0">
    <property type="entry name" value="FLAGELLAR M-RING PROTEIN"/>
    <property type="match status" value="1"/>
</dbReference>
<keyword evidence="6" id="KW-1003">Cell membrane</keyword>
<dbReference type="GO" id="GO:0005886">
    <property type="term" value="C:plasma membrane"/>
    <property type="evidence" value="ECO:0007669"/>
    <property type="project" value="UniProtKB-SubCell"/>
</dbReference>
<dbReference type="InterPro" id="IPR006182">
    <property type="entry name" value="FliF_N_dom"/>
</dbReference>
<keyword evidence="7 14" id="KW-0812">Transmembrane</keyword>
<dbReference type="InterPro" id="IPR000067">
    <property type="entry name" value="FlgMring_FliF"/>
</dbReference>
<evidence type="ECO:0000256" key="9">
    <source>
        <dbReference type="ARBA" id="ARBA00023136"/>
    </source>
</evidence>
<comment type="subunit">
    <text evidence="11">The basal body constitutes a major portion of the flagellar organelle and consists of four rings (L,P,S, and M) mounted on a central rod. The M ring is integral to the inner membrane of the cell and may be connected to the flagellar rod via the S ring. The S (supramembrane ring) lies just distal to the M ring. The L and P rings lie in the outer membrane and the periplasmic space, respectively.</text>
</comment>
<keyword evidence="17" id="KW-0966">Cell projection</keyword>
<keyword evidence="17" id="KW-0282">Flagellum</keyword>
<evidence type="ECO:0000256" key="11">
    <source>
        <dbReference type="ARBA" id="ARBA00025936"/>
    </source>
</evidence>
<dbReference type="PIRSF" id="PIRSF004862">
    <property type="entry name" value="FliF"/>
    <property type="match status" value="1"/>
</dbReference>
<dbReference type="Pfam" id="PF01514">
    <property type="entry name" value="YscJ_FliF"/>
    <property type="match status" value="1"/>
</dbReference>
<protein>
    <recommendedName>
        <fullName evidence="5 12">Flagellar M-ring protein</fullName>
    </recommendedName>
</protein>
<dbReference type="OrthoDB" id="8554211at2"/>
<proteinExistence type="inferred from homology"/>
<evidence type="ECO:0000256" key="12">
    <source>
        <dbReference type="PIRNR" id="PIRNR004862"/>
    </source>
</evidence>
<evidence type="ECO:0000313" key="17">
    <source>
        <dbReference type="EMBL" id="QFQ32815.1"/>
    </source>
</evidence>
<comment type="subcellular location">
    <subcellularLocation>
        <location evidence="2 12">Bacterial flagellum basal body</location>
    </subcellularLocation>
    <subcellularLocation>
        <location evidence="3">Cell membrane</location>
        <topology evidence="3">Multi-pass membrane protein</topology>
    </subcellularLocation>
</comment>
<dbReference type="InterPro" id="IPR013556">
    <property type="entry name" value="Flag_M-ring_C"/>
</dbReference>
<accession>A0A5J6ZF17</accession>
<evidence type="ECO:0000256" key="13">
    <source>
        <dbReference type="SAM" id="MobiDB-lite"/>
    </source>
</evidence>
<keyword evidence="10 12" id="KW-0975">Bacterial flagellum</keyword>
<dbReference type="Proteomes" id="UP000325981">
    <property type="component" value="Chromosome"/>
</dbReference>
<dbReference type="NCBIfam" id="TIGR00206">
    <property type="entry name" value="fliF"/>
    <property type="match status" value="1"/>
</dbReference>
<evidence type="ECO:0000313" key="18">
    <source>
        <dbReference type="Proteomes" id="UP000325981"/>
    </source>
</evidence>
<evidence type="ECO:0000256" key="5">
    <source>
        <dbReference type="ARBA" id="ARBA00017949"/>
    </source>
</evidence>
<feature type="compositionally biased region" description="Basic and acidic residues" evidence="13">
    <location>
        <begin position="285"/>
        <end position="295"/>
    </location>
</feature>
<dbReference type="AlphaFoldDB" id="A0A5J6ZF17"/>
<dbReference type="RefSeq" id="WP_158348268.1">
    <property type="nucleotide sequence ID" value="NZ_CP042427.1"/>
</dbReference>
<feature type="domain" description="Flagellar M-ring N-terminal" evidence="15">
    <location>
        <begin position="51"/>
        <end position="223"/>
    </location>
</feature>
<dbReference type="InterPro" id="IPR043427">
    <property type="entry name" value="YscJ/FliF"/>
</dbReference>
<evidence type="ECO:0000256" key="8">
    <source>
        <dbReference type="ARBA" id="ARBA00022989"/>
    </source>
</evidence>